<dbReference type="AlphaFoldDB" id="A0A6G4UB41"/>
<evidence type="ECO:0000313" key="2">
    <source>
        <dbReference type="EMBL" id="NGN69455.1"/>
    </source>
</evidence>
<keyword evidence="1" id="KW-1133">Transmembrane helix</keyword>
<feature type="transmembrane region" description="Helical" evidence="1">
    <location>
        <begin position="108"/>
        <end position="127"/>
    </location>
</feature>
<dbReference type="RefSeq" id="WP_165244410.1">
    <property type="nucleotide sequence ID" value="NZ_JAAKZV010000298.1"/>
</dbReference>
<feature type="transmembrane region" description="Helical" evidence="1">
    <location>
        <begin position="58"/>
        <end position="77"/>
    </location>
</feature>
<gene>
    <name evidence="2" type="ORF">G5C51_36905</name>
</gene>
<evidence type="ECO:0000313" key="3">
    <source>
        <dbReference type="Proteomes" id="UP000481583"/>
    </source>
</evidence>
<feature type="transmembrane region" description="Helical" evidence="1">
    <location>
        <begin position="83"/>
        <end position="101"/>
    </location>
</feature>
<feature type="transmembrane region" description="Helical" evidence="1">
    <location>
        <begin position="20"/>
        <end position="46"/>
    </location>
</feature>
<protein>
    <recommendedName>
        <fullName evidence="4">FUSC family protein</fullName>
    </recommendedName>
</protein>
<sequence length="351" mass="37719">MRWPRHDQGLLQAKSVAAVVTAWMLASWLLPPSVTTFAPFTALLALQSTVYRSVWHSLQYAAAVAAGVLPATALSAATGVQAWSLAVVMTAAFAAARLPVYGPLRLQVPVTALFAFTAGGGVVGYSLHLVAAVALGIGCGLTVSLLLAPPAYYRSAEEAVLQLSASVAELLTDIAGTLRDSAPDRARSDAWARRASNLEATARRARETVDEGETSARLNPRRLWRPDRPAALPRQRRVVNTLQRVALQTQSIQRGLAYAADSDYYDELARDFLSPYAGLLEAAAGGVEAFGGLDGDAFDHHLNAGHRHYMALTTGSRLEHLNAPNEWPLYGGLLTDAYRILEELQEAARHD</sequence>
<keyword evidence="3" id="KW-1185">Reference proteome</keyword>
<accession>A0A6G4UB41</accession>
<evidence type="ECO:0008006" key="4">
    <source>
        <dbReference type="Google" id="ProtNLM"/>
    </source>
</evidence>
<keyword evidence="1" id="KW-0812">Transmembrane</keyword>
<keyword evidence="1" id="KW-0472">Membrane</keyword>
<organism evidence="2 3">
    <name type="scientific">Streptomyces coryli</name>
    <dbReference type="NCBI Taxonomy" id="1128680"/>
    <lineage>
        <taxon>Bacteria</taxon>
        <taxon>Bacillati</taxon>
        <taxon>Actinomycetota</taxon>
        <taxon>Actinomycetes</taxon>
        <taxon>Kitasatosporales</taxon>
        <taxon>Streptomycetaceae</taxon>
        <taxon>Streptomyces</taxon>
    </lineage>
</organism>
<name>A0A6G4UB41_9ACTN</name>
<reference evidence="2 3" key="1">
    <citation type="submission" date="2020-02" db="EMBL/GenBank/DDBJ databases">
        <title>Whole-genome analyses of novel actinobacteria.</title>
        <authorList>
            <person name="Sahin N."/>
        </authorList>
    </citation>
    <scope>NUCLEOTIDE SEQUENCE [LARGE SCALE GENOMIC DNA]</scope>
    <source>
        <strain evidence="2 3">A7024</strain>
    </source>
</reference>
<dbReference type="Proteomes" id="UP000481583">
    <property type="component" value="Unassembled WGS sequence"/>
</dbReference>
<dbReference type="EMBL" id="JAAKZV010000298">
    <property type="protein sequence ID" value="NGN69455.1"/>
    <property type="molecule type" value="Genomic_DNA"/>
</dbReference>
<comment type="caution">
    <text evidence="2">The sequence shown here is derived from an EMBL/GenBank/DDBJ whole genome shotgun (WGS) entry which is preliminary data.</text>
</comment>
<proteinExistence type="predicted"/>
<evidence type="ECO:0000256" key="1">
    <source>
        <dbReference type="SAM" id="Phobius"/>
    </source>
</evidence>